<dbReference type="EMBL" id="JAPEVB010000003">
    <property type="protein sequence ID" value="KAJ4390800.1"/>
    <property type="molecule type" value="Genomic_DNA"/>
</dbReference>
<feature type="region of interest" description="Disordered" evidence="1">
    <location>
        <begin position="146"/>
        <end position="167"/>
    </location>
</feature>
<comment type="caution">
    <text evidence="2">The sequence shown here is derived from an EMBL/GenBank/DDBJ whole genome shotgun (WGS) entry which is preliminary data.</text>
</comment>
<name>A0A9W9CX20_9PEZI</name>
<feature type="region of interest" description="Disordered" evidence="1">
    <location>
        <begin position="203"/>
        <end position="226"/>
    </location>
</feature>
<accession>A0A9W9CX20</accession>
<evidence type="ECO:0000313" key="3">
    <source>
        <dbReference type="Proteomes" id="UP001140453"/>
    </source>
</evidence>
<feature type="compositionally biased region" description="Polar residues" evidence="1">
    <location>
        <begin position="204"/>
        <end position="213"/>
    </location>
</feature>
<feature type="region of interest" description="Disordered" evidence="1">
    <location>
        <begin position="1"/>
        <end position="22"/>
    </location>
</feature>
<dbReference type="OrthoDB" id="5226478at2759"/>
<evidence type="ECO:0000256" key="1">
    <source>
        <dbReference type="SAM" id="MobiDB-lite"/>
    </source>
</evidence>
<gene>
    <name evidence="2" type="ORF">N0V93_004398</name>
</gene>
<proteinExistence type="predicted"/>
<dbReference type="Proteomes" id="UP001140453">
    <property type="component" value="Unassembled WGS sequence"/>
</dbReference>
<reference evidence="2" key="1">
    <citation type="submission" date="2022-10" db="EMBL/GenBank/DDBJ databases">
        <title>Tapping the CABI collections for fungal endophytes: first genome assemblies for Collariella, Neodidymelliopsis, Ascochyta clinopodiicola, Didymella pomorum, Didymosphaeria variabile, Neocosmospora piperis and Neocucurbitaria cava.</title>
        <authorList>
            <person name="Hill R."/>
        </authorList>
    </citation>
    <scope>NUCLEOTIDE SEQUENCE</scope>
    <source>
        <strain evidence="2">IMI 355082</strain>
    </source>
</reference>
<sequence>MEQNGHNSSDQHSHNGYGESLAENDRNNYVFHTMSDDPSLTLIDNSTTMGPYQDNTAALDNNEFSTNFVEDGGSTLVDGVTSANQVVNERTQHGAVVGAPGRGGSRGMPAAVRPARRRAARNMLTSHPYTRPQPVRHHAQIQVLQTQRSLSRRNATGDMAKQNATNAYTLPRSRLNATHPQGPVESIIDQIAAVSSSGSVSPIIKSTNTNTRTFESDGGSPGSAKFRNVPIVHHQLDSTRIDPAGPEPHPNPNWRAPGPYQWYEVLYNYTLLVYVSDAGLKDILKHCDRLVGSGVQDSLNPDGPALIDDGQHTVLDAQAVWHYCTAYIKRRQQHRNNSAASRSRNNKASQTKHWKALALAGGAVDRDFVFDKNDPGNAPGAPPDLLAVVTQAAIAEMMNNWAINTLNESQPSMGVPPLGLAPDPPLQYLDQPQIQQQLYGQPQKNLLVPDADAAMVLSDQYAAFPVAAATQTTEAAISMSGPPIHNAAPPPNAVASNSTASAITNTCQPNDLFEENQAEMMSIEKEFVKQLQEFSGQSTRTDDFDFDFGDGNL</sequence>
<evidence type="ECO:0000313" key="2">
    <source>
        <dbReference type="EMBL" id="KAJ4390800.1"/>
    </source>
</evidence>
<feature type="compositionally biased region" description="Polar residues" evidence="1">
    <location>
        <begin position="1"/>
        <end position="10"/>
    </location>
</feature>
<dbReference type="AlphaFoldDB" id="A0A9W9CX20"/>
<keyword evidence="3" id="KW-1185">Reference proteome</keyword>
<protein>
    <submittedName>
        <fullName evidence="2">Uncharacterized protein</fullName>
    </submittedName>
</protein>
<organism evidence="2 3">
    <name type="scientific">Gnomoniopsis smithogilvyi</name>
    <dbReference type="NCBI Taxonomy" id="1191159"/>
    <lineage>
        <taxon>Eukaryota</taxon>
        <taxon>Fungi</taxon>
        <taxon>Dikarya</taxon>
        <taxon>Ascomycota</taxon>
        <taxon>Pezizomycotina</taxon>
        <taxon>Sordariomycetes</taxon>
        <taxon>Sordariomycetidae</taxon>
        <taxon>Diaporthales</taxon>
        <taxon>Gnomoniaceae</taxon>
        <taxon>Gnomoniopsis</taxon>
    </lineage>
</organism>